<keyword evidence="4" id="KW-0966">Cell projection</keyword>
<dbReference type="Pfam" id="PF16548">
    <property type="entry name" value="FlgT_N"/>
    <property type="match status" value="1"/>
</dbReference>
<dbReference type="InterPro" id="IPR032386">
    <property type="entry name" value="FlgT_M"/>
</dbReference>
<dbReference type="Pfam" id="PF16539">
    <property type="entry name" value="FlgT_M"/>
    <property type="match status" value="1"/>
</dbReference>
<keyword evidence="4" id="KW-0969">Cilium</keyword>
<reference evidence="4" key="1">
    <citation type="submission" date="2022-01" db="EMBL/GenBank/DDBJ databases">
        <title>Whole genome-based taxonomy of the Shewanellaceae.</title>
        <authorList>
            <person name="Martin-Rodriguez A.J."/>
        </authorList>
    </citation>
    <scope>NUCLEOTIDE SEQUENCE</scope>
    <source>
        <strain evidence="4">DSM 16422</strain>
    </source>
</reference>
<protein>
    <submittedName>
        <fullName evidence="4">Flagellar assembly protein FlgT</fullName>
    </submittedName>
</protein>
<organism evidence="4 5">
    <name type="scientific">Shewanella gaetbuli</name>
    <dbReference type="NCBI Taxonomy" id="220752"/>
    <lineage>
        <taxon>Bacteria</taxon>
        <taxon>Pseudomonadati</taxon>
        <taxon>Pseudomonadota</taxon>
        <taxon>Gammaproteobacteria</taxon>
        <taxon>Alteromonadales</taxon>
        <taxon>Shewanellaceae</taxon>
        <taxon>Shewanella</taxon>
    </lineage>
</organism>
<accession>A0A9X1ZLK7</accession>
<dbReference type="Pfam" id="PF16538">
    <property type="entry name" value="FlgT_C"/>
    <property type="match status" value="1"/>
</dbReference>
<dbReference type="Gene3D" id="3.30.1660.40">
    <property type="entry name" value="FlgT, N-terminal domain"/>
    <property type="match status" value="1"/>
</dbReference>
<evidence type="ECO:0000259" key="1">
    <source>
        <dbReference type="Pfam" id="PF16538"/>
    </source>
</evidence>
<dbReference type="Gene3D" id="3.40.50.10610">
    <property type="entry name" value="ABC-type transport auxiliary lipoprotein component"/>
    <property type="match status" value="1"/>
</dbReference>
<gene>
    <name evidence="4" type="ORF">L2672_03295</name>
</gene>
<dbReference type="AlphaFoldDB" id="A0A9X1ZLK7"/>
<evidence type="ECO:0000259" key="3">
    <source>
        <dbReference type="Pfam" id="PF16548"/>
    </source>
</evidence>
<dbReference type="InterPro" id="IPR038165">
    <property type="entry name" value="FlgT_C_sf"/>
</dbReference>
<dbReference type="InterPro" id="IPR032388">
    <property type="entry name" value="FlgT_C"/>
</dbReference>
<dbReference type="RefSeq" id="WP_248994416.1">
    <property type="nucleotide sequence ID" value="NZ_JAKIKP010000002.1"/>
</dbReference>
<dbReference type="InterPro" id="IPR032370">
    <property type="entry name" value="FlgT_N"/>
</dbReference>
<name>A0A9X1ZLK7_9GAMM</name>
<keyword evidence="4" id="KW-0282">Flagellum</keyword>
<feature type="domain" description="Flagellar assembly protein T N-terminal" evidence="3">
    <location>
        <begin position="40"/>
        <end position="122"/>
    </location>
</feature>
<dbReference type="Gene3D" id="2.40.10.410">
    <property type="entry name" value="FlgT, C-terminal domain"/>
    <property type="match status" value="1"/>
</dbReference>
<feature type="domain" description="Flagellar assembly protein T middle" evidence="2">
    <location>
        <begin position="131"/>
        <end position="282"/>
    </location>
</feature>
<feature type="domain" description="Flagellar assembly protein T C-terminal" evidence="1">
    <location>
        <begin position="327"/>
        <end position="403"/>
    </location>
</feature>
<evidence type="ECO:0000313" key="5">
    <source>
        <dbReference type="Proteomes" id="UP001139333"/>
    </source>
</evidence>
<evidence type="ECO:0000313" key="4">
    <source>
        <dbReference type="EMBL" id="MCL1141730.1"/>
    </source>
</evidence>
<proteinExistence type="predicted"/>
<evidence type="ECO:0000259" key="2">
    <source>
        <dbReference type="Pfam" id="PF16539"/>
    </source>
</evidence>
<dbReference type="EMBL" id="JAKIKP010000002">
    <property type="protein sequence ID" value="MCL1141730.1"/>
    <property type="molecule type" value="Genomic_DNA"/>
</dbReference>
<comment type="caution">
    <text evidence="4">The sequence shown here is derived from an EMBL/GenBank/DDBJ whole genome shotgun (WGS) entry which is preliminary data.</text>
</comment>
<keyword evidence="5" id="KW-1185">Reference proteome</keyword>
<dbReference type="Proteomes" id="UP001139333">
    <property type="component" value="Unassembled WGS sequence"/>
</dbReference>
<sequence length="404" mass="44954">MFGTLKVKHDGKVLPQLVKPLMAIGCLLAMLLPFHTNAEQIEVTGSAKIVNNNIDKAREQAINQALNYASLRSGVSFNSQQQISQGSLTQDTFSMQRMGSASNIELVSELVSGNSITVVLSLYIDDASQVEQCQQSALKAAILLPQADIRHPVQLNYGHLNNFPEALTLRMGEILNNQSQTSFAKVHANERLYNKNDLVNFKGYRIPSWLGELTDTQYILKTDILDMSTEPYTSSFLGLVEHTPLRQFTFKLQLYHGISGEVVWSETLSTNAEWDFKRQETVMPNSQRFWSSAYGQAIYAQLQQSIISMDDALNCRPVLGQIVAKQGDRIIINLGRNNGIKLGDKLLIVLQKNIPDRLNNMRALVTENTTKVSVDQVSEDTATAVIANIDSAENIQIQDIAIKL</sequence>
<dbReference type="InterPro" id="IPR038180">
    <property type="entry name" value="FlgT_N_sf"/>
</dbReference>